<evidence type="ECO:0000259" key="2">
    <source>
        <dbReference type="Pfam" id="PF02120"/>
    </source>
</evidence>
<accession>A0ABS1UXG7</accession>
<dbReference type="RefSeq" id="WP_202823752.1">
    <property type="nucleotide sequence ID" value="NZ_JAEUXJ010000001.1"/>
</dbReference>
<feature type="domain" description="Flagellar hook-length control protein-like C-terminal" evidence="2">
    <location>
        <begin position="92"/>
        <end position="156"/>
    </location>
</feature>
<dbReference type="EMBL" id="JAEUXJ010000001">
    <property type="protein sequence ID" value="MBL6454017.1"/>
    <property type="molecule type" value="Genomic_DNA"/>
</dbReference>
<keyword evidence="3" id="KW-0282">Flagellum</keyword>
<dbReference type="CDD" id="cd17470">
    <property type="entry name" value="T3SS_Flik_C"/>
    <property type="match status" value="1"/>
</dbReference>
<evidence type="ECO:0000313" key="3">
    <source>
        <dbReference type="EMBL" id="MBL6454017.1"/>
    </source>
</evidence>
<feature type="compositionally biased region" description="Low complexity" evidence="1">
    <location>
        <begin position="57"/>
        <end position="67"/>
    </location>
</feature>
<dbReference type="Proteomes" id="UP000606490">
    <property type="component" value="Unassembled WGS sequence"/>
</dbReference>
<protein>
    <submittedName>
        <fullName evidence="3">Flagellar hook-length control protein FliK</fullName>
    </submittedName>
</protein>
<keyword evidence="4" id="KW-1185">Reference proteome</keyword>
<gene>
    <name evidence="3" type="ORF">JMJ55_01705</name>
</gene>
<dbReference type="Pfam" id="PF02120">
    <property type="entry name" value="Flg_hook"/>
    <property type="match status" value="1"/>
</dbReference>
<comment type="caution">
    <text evidence="3">The sequence shown here is derived from an EMBL/GenBank/DDBJ whole genome shotgun (WGS) entry which is preliminary data.</text>
</comment>
<dbReference type="InterPro" id="IPR021136">
    <property type="entry name" value="Flagellar_hook_control-like_C"/>
</dbReference>
<evidence type="ECO:0000313" key="4">
    <source>
        <dbReference type="Proteomes" id="UP000606490"/>
    </source>
</evidence>
<keyword evidence="3" id="KW-0966">Cell projection</keyword>
<proteinExistence type="predicted"/>
<feature type="compositionally biased region" description="Low complexity" evidence="1">
    <location>
        <begin position="18"/>
        <end position="47"/>
    </location>
</feature>
<reference evidence="3 4" key="1">
    <citation type="submission" date="2021-01" db="EMBL/GenBank/DDBJ databases">
        <title>Belnapia mucosa sp. nov. and Belnapia arida sp. nov., isolated from the Tabernas Desert (Almeria, Spain).</title>
        <authorList>
            <person name="Molina-Menor E."/>
            <person name="Vidal-Verdu A."/>
            <person name="Calonge A."/>
            <person name="Satari L."/>
            <person name="Pereto Magraner J."/>
            <person name="Porcar Miralles M."/>
        </authorList>
    </citation>
    <scope>NUCLEOTIDE SEQUENCE [LARGE SCALE GENOMIC DNA]</scope>
    <source>
        <strain evidence="3 4">T6</strain>
    </source>
</reference>
<organism evidence="3 4">
    <name type="scientific">Belnapia mucosa</name>
    <dbReference type="NCBI Taxonomy" id="2804532"/>
    <lineage>
        <taxon>Bacteria</taxon>
        <taxon>Pseudomonadati</taxon>
        <taxon>Pseudomonadota</taxon>
        <taxon>Alphaproteobacteria</taxon>
        <taxon>Acetobacterales</taxon>
        <taxon>Roseomonadaceae</taxon>
        <taxon>Belnapia</taxon>
    </lineage>
</organism>
<feature type="region of interest" description="Disordered" evidence="1">
    <location>
        <begin position="1"/>
        <end position="78"/>
    </location>
</feature>
<dbReference type="InterPro" id="IPR038610">
    <property type="entry name" value="FliK-like_C_sf"/>
</dbReference>
<name>A0ABS1UXG7_9PROT</name>
<sequence>MAEPTALAPPEASDATLAPPASAHVSAAPVPAPMPAAAVPPDSMAPGLSPPPPVPAAEPATPAAPFASTPPPLPPARQVAQATITLALGNGQAPRLTVALEPEALGRVEIRIERGAEGEPASVRVLAERPETLALLQRDQRELDRSLSLAGISVPEGGLQFGLATGGGEGGGRQAQGWSGGRGPAAPPEPSPAPLLALSLLDIAV</sequence>
<feature type="compositionally biased region" description="Gly residues" evidence="1">
    <location>
        <begin position="164"/>
        <end position="183"/>
    </location>
</feature>
<keyword evidence="3" id="KW-0969">Cilium</keyword>
<dbReference type="Gene3D" id="3.30.750.140">
    <property type="match status" value="1"/>
</dbReference>
<evidence type="ECO:0000256" key="1">
    <source>
        <dbReference type="SAM" id="MobiDB-lite"/>
    </source>
</evidence>
<feature type="region of interest" description="Disordered" evidence="1">
    <location>
        <begin position="160"/>
        <end position="193"/>
    </location>
</feature>